<name>A0A363NUG7_9SPHI</name>
<gene>
    <name evidence="8" type="ORF">DCO56_13765</name>
</gene>
<evidence type="ECO:0000259" key="6">
    <source>
        <dbReference type="Pfam" id="PF07980"/>
    </source>
</evidence>
<dbReference type="InterPro" id="IPR011990">
    <property type="entry name" value="TPR-like_helical_dom_sf"/>
</dbReference>
<dbReference type="InterPro" id="IPR012944">
    <property type="entry name" value="SusD_RagB_dom"/>
</dbReference>
<dbReference type="Gene3D" id="1.25.40.390">
    <property type="match status" value="1"/>
</dbReference>
<keyword evidence="3" id="KW-0732">Signal</keyword>
<keyword evidence="4" id="KW-0472">Membrane</keyword>
<dbReference type="RefSeq" id="WP_108634333.1">
    <property type="nucleotide sequence ID" value="NZ_QCXX01000003.1"/>
</dbReference>
<protein>
    <recommendedName>
        <fullName evidence="10">RagB/SusD family nutrient uptake outer membrane protein</fullName>
    </recommendedName>
</protein>
<evidence type="ECO:0000256" key="3">
    <source>
        <dbReference type="ARBA" id="ARBA00022729"/>
    </source>
</evidence>
<feature type="domain" description="SusD-like N-terminal" evidence="7">
    <location>
        <begin position="22"/>
        <end position="227"/>
    </location>
</feature>
<keyword evidence="9" id="KW-1185">Reference proteome</keyword>
<dbReference type="EMBL" id="QCXX01000003">
    <property type="protein sequence ID" value="PUV24407.1"/>
    <property type="molecule type" value="Genomic_DNA"/>
</dbReference>
<sequence>MKKINFIVIIYILCILSGCSKEWLEKKQDIKLIVPAALNDLDMLLNSPSFLYDGRGASEMSSDDAIYSTEQFNALPRDFLRNLATWQVSEFIQYGTANQDEWDISYNQIQICNVVLAALEKINRTNVNGNLYDRIKGTALYHRSRQFLNLAMTFCKYYDQSTAKTDLGIPLKISEDIDEHIFRATLEDTYRKIVFDLKLSCSLLPIQKASFTHIAKGGAYAMLARTNLFMDQYEEAKMAADSSYKYHSFIEDYNSINSSPSRPLNIQSKEIHIPLEPRIAVTYATTGRIDSILYGTYDKDDIRKNLFFKLESDGKCSFRGHYRSALFSGTTTPEVLLISAECNARLGNIAIAMQKLNLILEKRFKKGTFVSLQALTKDESLNIILLERRKELLTRCLRWQDLKRLNRDPHYAKTLNRTIGLQNFLLPPNDPRYVLPIPQYIINFNGLEQNRY</sequence>
<dbReference type="Pfam" id="PF07980">
    <property type="entry name" value="SusD_RagB"/>
    <property type="match status" value="1"/>
</dbReference>
<feature type="domain" description="RagB/SusD" evidence="6">
    <location>
        <begin position="334"/>
        <end position="450"/>
    </location>
</feature>
<dbReference type="GO" id="GO:0009279">
    <property type="term" value="C:cell outer membrane"/>
    <property type="evidence" value="ECO:0007669"/>
    <property type="project" value="UniProtKB-SubCell"/>
</dbReference>
<evidence type="ECO:0000256" key="5">
    <source>
        <dbReference type="ARBA" id="ARBA00023237"/>
    </source>
</evidence>
<comment type="similarity">
    <text evidence="2">Belongs to the SusD family.</text>
</comment>
<accession>A0A363NUG7</accession>
<organism evidence="8 9">
    <name type="scientific">Sphingobacterium athyrii</name>
    <dbReference type="NCBI Taxonomy" id="2152717"/>
    <lineage>
        <taxon>Bacteria</taxon>
        <taxon>Pseudomonadati</taxon>
        <taxon>Bacteroidota</taxon>
        <taxon>Sphingobacteriia</taxon>
        <taxon>Sphingobacteriales</taxon>
        <taxon>Sphingobacteriaceae</taxon>
        <taxon>Sphingobacterium</taxon>
    </lineage>
</organism>
<evidence type="ECO:0000256" key="1">
    <source>
        <dbReference type="ARBA" id="ARBA00004442"/>
    </source>
</evidence>
<evidence type="ECO:0008006" key="10">
    <source>
        <dbReference type="Google" id="ProtNLM"/>
    </source>
</evidence>
<comment type="subcellular location">
    <subcellularLocation>
        <location evidence="1">Cell outer membrane</location>
    </subcellularLocation>
</comment>
<comment type="caution">
    <text evidence="8">The sequence shown here is derived from an EMBL/GenBank/DDBJ whole genome shotgun (WGS) entry which is preliminary data.</text>
</comment>
<evidence type="ECO:0000256" key="2">
    <source>
        <dbReference type="ARBA" id="ARBA00006275"/>
    </source>
</evidence>
<dbReference type="OrthoDB" id="653598at2"/>
<evidence type="ECO:0000259" key="7">
    <source>
        <dbReference type="Pfam" id="PF14322"/>
    </source>
</evidence>
<dbReference type="Pfam" id="PF14322">
    <property type="entry name" value="SusD-like_3"/>
    <property type="match status" value="1"/>
</dbReference>
<keyword evidence="5" id="KW-0998">Cell outer membrane</keyword>
<dbReference type="Proteomes" id="UP000250831">
    <property type="component" value="Unassembled WGS sequence"/>
</dbReference>
<dbReference type="AlphaFoldDB" id="A0A363NUG7"/>
<proteinExistence type="inferred from homology"/>
<evidence type="ECO:0000256" key="4">
    <source>
        <dbReference type="ARBA" id="ARBA00023136"/>
    </source>
</evidence>
<dbReference type="SUPFAM" id="SSF48452">
    <property type="entry name" value="TPR-like"/>
    <property type="match status" value="1"/>
</dbReference>
<dbReference type="PROSITE" id="PS51257">
    <property type="entry name" value="PROKAR_LIPOPROTEIN"/>
    <property type="match status" value="1"/>
</dbReference>
<evidence type="ECO:0000313" key="8">
    <source>
        <dbReference type="EMBL" id="PUV24407.1"/>
    </source>
</evidence>
<dbReference type="InterPro" id="IPR033985">
    <property type="entry name" value="SusD-like_N"/>
</dbReference>
<reference evidence="8 9" key="1">
    <citation type="submission" date="2018-04" db="EMBL/GenBank/DDBJ databases">
        <title>Sphingobacterium sp. M46 Genome.</title>
        <authorList>
            <person name="Cheng J."/>
            <person name="Li Y."/>
        </authorList>
    </citation>
    <scope>NUCLEOTIDE SEQUENCE [LARGE SCALE GENOMIC DNA]</scope>
    <source>
        <strain evidence="8 9">M46</strain>
    </source>
</reference>
<evidence type="ECO:0000313" key="9">
    <source>
        <dbReference type="Proteomes" id="UP000250831"/>
    </source>
</evidence>